<keyword evidence="3" id="KW-0614">Plasmid</keyword>
<dbReference type="Gene3D" id="2.60.40.420">
    <property type="entry name" value="Cupredoxins - blue copper proteins"/>
    <property type="match status" value="2"/>
</dbReference>
<evidence type="ECO:0000256" key="2">
    <source>
        <dbReference type="SAM" id="SignalP"/>
    </source>
</evidence>
<feature type="signal peptide" evidence="2">
    <location>
        <begin position="1"/>
        <end position="29"/>
    </location>
</feature>
<dbReference type="InterPro" id="IPR045087">
    <property type="entry name" value="Cu-oxidase_fam"/>
</dbReference>
<dbReference type="SUPFAM" id="SSF49503">
    <property type="entry name" value="Cupredoxins"/>
    <property type="match status" value="2"/>
</dbReference>
<name>A0ABZ2PD30_9BRAD</name>
<dbReference type="PANTHER" id="PTHR11709:SF2">
    <property type="entry name" value="MULTICOPPER OXIDASE LPR1"/>
    <property type="match status" value="1"/>
</dbReference>
<proteinExistence type="predicted"/>
<keyword evidence="2" id="KW-0732">Signal</keyword>
<dbReference type="EMBL" id="CP147712">
    <property type="protein sequence ID" value="WXC84693.1"/>
    <property type="molecule type" value="Genomic_DNA"/>
</dbReference>
<evidence type="ECO:0008006" key="5">
    <source>
        <dbReference type="Google" id="ProtNLM"/>
    </source>
</evidence>
<feature type="compositionally biased region" description="Low complexity" evidence="1">
    <location>
        <begin position="480"/>
        <end position="494"/>
    </location>
</feature>
<accession>A0ABZ2PD30</accession>
<evidence type="ECO:0000313" key="3">
    <source>
        <dbReference type="EMBL" id="WXC84693.1"/>
    </source>
</evidence>
<dbReference type="PANTHER" id="PTHR11709">
    <property type="entry name" value="MULTI-COPPER OXIDASE"/>
    <property type="match status" value="1"/>
</dbReference>
<dbReference type="Proteomes" id="UP001432046">
    <property type="component" value="Plasmid pBs5S5b"/>
</dbReference>
<gene>
    <name evidence="3" type="ORF">WDK88_44465</name>
</gene>
<reference evidence="3" key="1">
    <citation type="journal article" date="2021" name="Int. J. Syst. Evol. Microbiol.">
        <title>Bradyrhizobium septentrionale sp. nov. (sv. septentrionale) and Bradyrhizobium quebecense sp. nov. (sv. septentrionale) associated with legumes native to Canada possess rearranged symbiosis genes and numerous insertion sequences.</title>
        <authorList>
            <person name="Bromfield E.S.P."/>
            <person name="Cloutier S."/>
        </authorList>
    </citation>
    <scope>NUCLEOTIDE SEQUENCE</scope>
    <source>
        <strain evidence="3">5S5</strain>
    </source>
</reference>
<geneLocation type="plasmid" evidence="3 4">
    <name>pBs5S5b</name>
</geneLocation>
<protein>
    <recommendedName>
        <fullName evidence="5">Plastocyanin-like domain-containing protein</fullName>
    </recommendedName>
</protein>
<dbReference type="InterPro" id="IPR008972">
    <property type="entry name" value="Cupredoxin"/>
</dbReference>
<keyword evidence="4" id="KW-1185">Reference proteome</keyword>
<evidence type="ECO:0000313" key="4">
    <source>
        <dbReference type="Proteomes" id="UP001432046"/>
    </source>
</evidence>
<reference evidence="3" key="2">
    <citation type="submission" date="2024-03" db="EMBL/GenBank/DDBJ databases">
        <authorList>
            <person name="Bromfield E.S.P."/>
            <person name="Cloutier S."/>
        </authorList>
    </citation>
    <scope>NUCLEOTIDE SEQUENCE</scope>
    <source>
        <strain evidence="3">5S5</strain>
        <plasmid evidence="3">pBs5S5b</plasmid>
    </source>
</reference>
<organism evidence="3 4">
    <name type="scientific">Bradyrhizobium septentrionale</name>
    <dbReference type="NCBI Taxonomy" id="1404411"/>
    <lineage>
        <taxon>Bacteria</taxon>
        <taxon>Pseudomonadati</taxon>
        <taxon>Pseudomonadota</taxon>
        <taxon>Alphaproteobacteria</taxon>
        <taxon>Hyphomicrobiales</taxon>
        <taxon>Nitrobacteraceae</taxon>
        <taxon>Bradyrhizobium</taxon>
    </lineage>
</organism>
<feature type="region of interest" description="Disordered" evidence="1">
    <location>
        <begin position="480"/>
        <end position="522"/>
    </location>
</feature>
<evidence type="ECO:0000256" key="1">
    <source>
        <dbReference type="SAM" id="MobiDB-lite"/>
    </source>
</evidence>
<feature type="chain" id="PRO_5047236134" description="Plastocyanin-like domain-containing protein" evidence="2">
    <location>
        <begin position="30"/>
        <end position="587"/>
    </location>
</feature>
<sequence>MRANTKLLISTGSLSILIGLMANPGPVSAAELIDMVASRPCSAIAGDRVGASGNCSASADHKKLAVTLTAKQIDLNKSPGDAGSVSFDLPDGVTFPGSEARRISVDGLMLYNDALAPEVWRVNPGSTLEIKLVNHLSAGETGSTNLHTHGLLVTPDLDTKGAKALEPVGDTVYVCTIPEGESTTSPSAKNCAAHGAYYGNTTSEMNYRIALPSDHPEGLFWYHPHVHMNARTQVGAGLSGLIFVQGATGSGGARVTSGAQPTERFLMLKDHQIGSVSGGDPATLKASFLPVGDHDAGLCGAGTTVRGTCFADDKGWLFTVNGQVYPHITVKSGEREIWRIANTSADMTYDLALVAKDSGRPLRMQLLARDGIAAAQEGADSAILVERVLMMPSSRIEVAIDRVASEGLFDSGKPLEAVLKTYGYYTGGDAWPAVELASVTFEAAPAAIPTARPRVVPHHVTAGVPSVTKALEPLRVSAWTPSASPNTAAPPARAVKGDARAPGPDPAFGGDHMLHAGGVNEHPLPLPSVEECKPLLPGEERLIVLAIEKPDKDHEWFKIGATRAKRRQMCQSAFDWDPRIGIQKGPL</sequence>
<dbReference type="RefSeq" id="WP_338835111.1">
    <property type="nucleotide sequence ID" value="NZ_CP147712.1"/>
</dbReference>